<evidence type="ECO:0000313" key="3">
    <source>
        <dbReference type="Proteomes" id="UP001501758"/>
    </source>
</evidence>
<dbReference type="RefSeq" id="WP_343913036.1">
    <property type="nucleotide sequence ID" value="NZ_BAAAGE010000003.1"/>
</dbReference>
<organism evidence="2 3">
    <name type="scientific">Aquimarina litoralis</name>
    <dbReference type="NCBI Taxonomy" id="584605"/>
    <lineage>
        <taxon>Bacteria</taxon>
        <taxon>Pseudomonadati</taxon>
        <taxon>Bacteroidota</taxon>
        <taxon>Flavobacteriia</taxon>
        <taxon>Flavobacteriales</taxon>
        <taxon>Flavobacteriaceae</taxon>
        <taxon>Aquimarina</taxon>
    </lineage>
</organism>
<keyword evidence="1" id="KW-0732">Signal</keyword>
<gene>
    <name evidence="2" type="ORF">GCM10009430_29120</name>
</gene>
<sequence>MKKLIFLACLSIGILQAQDSNKLNSETVTVGDIITIGAPSRNTYRHILFPKTNFIIKRGGNPNYKKIKGLQVTVTEREEKKSKTVITVKRKDGKKFFNSLNTVNIDLEEAIKTKEIY</sequence>
<reference evidence="3" key="1">
    <citation type="journal article" date="2019" name="Int. J. Syst. Evol. Microbiol.">
        <title>The Global Catalogue of Microorganisms (GCM) 10K type strain sequencing project: providing services to taxonomists for standard genome sequencing and annotation.</title>
        <authorList>
            <consortium name="The Broad Institute Genomics Platform"/>
            <consortium name="The Broad Institute Genome Sequencing Center for Infectious Disease"/>
            <person name="Wu L."/>
            <person name="Ma J."/>
        </authorList>
    </citation>
    <scope>NUCLEOTIDE SEQUENCE [LARGE SCALE GENOMIC DNA]</scope>
    <source>
        <strain evidence="3">JCM 15974</strain>
    </source>
</reference>
<proteinExistence type="predicted"/>
<name>A0ABP3U524_9FLAO</name>
<accession>A0ABP3U524</accession>
<dbReference type="EMBL" id="BAAAGE010000003">
    <property type="protein sequence ID" value="GAA0724579.1"/>
    <property type="molecule type" value="Genomic_DNA"/>
</dbReference>
<protein>
    <submittedName>
        <fullName evidence="2">Uncharacterized protein</fullName>
    </submittedName>
</protein>
<keyword evidence="3" id="KW-1185">Reference proteome</keyword>
<evidence type="ECO:0000313" key="2">
    <source>
        <dbReference type="EMBL" id="GAA0724579.1"/>
    </source>
</evidence>
<evidence type="ECO:0000256" key="1">
    <source>
        <dbReference type="SAM" id="SignalP"/>
    </source>
</evidence>
<comment type="caution">
    <text evidence="2">The sequence shown here is derived from an EMBL/GenBank/DDBJ whole genome shotgun (WGS) entry which is preliminary data.</text>
</comment>
<feature type="signal peptide" evidence="1">
    <location>
        <begin position="1"/>
        <end position="17"/>
    </location>
</feature>
<dbReference type="Proteomes" id="UP001501758">
    <property type="component" value="Unassembled WGS sequence"/>
</dbReference>
<feature type="chain" id="PRO_5047318594" evidence="1">
    <location>
        <begin position="18"/>
        <end position="117"/>
    </location>
</feature>